<dbReference type="EMBL" id="FOBI01000022">
    <property type="protein sequence ID" value="SEL78202.1"/>
    <property type="molecule type" value="Genomic_DNA"/>
</dbReference>
<gene>
    <name evidence="2" type="ORF">SAMN05216262_1228</name>
</gene>
<name>A0A1H7SZW7_9GAMM</name>
<dbReference type="STRING" id="641665.GCA_002104455_02039"/>
<evidence type="ECO:0000313" key="2">
    <source>
        <dbReference type="EMBL" id="SEL78202.1"/>
    </source>
</evidence>
<sequence length="140" mass="15441">MKNSIKFCMISLLLTSFSSFSAQDDDYKIGLSVGSPALANIVIHKEIKGLKFQLSGGYWGDKVSGIEVGTSFYNNPDNFISNANIVLGYSRQENSKLKEWSYAGITTRLEKNGFFIEPGLSFGSGDYSSPQLLIQAGYLW</sequence>
<feature type="chain" id="PRO_5011525404" description="Outer membrane protein beta-barrel domain-containing protein" evidence="1">
    <location>
        <begin position="23"/>
        <end position="140"/>
    </location>
</feature>
<keyword evidence="1" id="KW-0732">Signal</keyword>
<organism evidence="2 3">
    <name type="scientific">Colwellia chukchiensis</name>
    <dbReference type="NCBI Taxonomy" id="641665"/>
    <lineage>
        <taxon>Bacteria</taxon>
        <taxon>Pseudomonadati</taxon>
        <taxon>Pseudomonadota</taxon>
        <taxon>Gammaproteobacteria</taxon>
        <taxon>Alteromonadales</taxon>
        <taxon>Colwelliaceae</taxon>
        <taxon>Colwellia</taxon>
    </lineage>
</organism>
<keyword evidence="3" id="KW-1185">Reference proteome</keyword>
<accession>A0A1H7SZW7</accession>
<dbReference type="Proteomes" id="UP000199297">
    <property type="component" value="Unassembled WGS sequence"/>
</dbReference>
<protein>
    <recommendedName>
        <fullName evidence="4">Outer membrane protein beta-barrel domain-containing protein</fullName>
    </recommendedName>
</protein>
<dbReference type="AlphaFoldDB" id="A0A1H7SZW7"/>
<feature type="signal peptide" evidence="1">
    <location>
        <begin position="1"/>
        <end position="22"/>
    </location>
</feature>
<evidence type="ECO:0008006" key="4">
    <source>
        <dbReference type="Google" id="ProtNLM"/>
    </source>
</evidence>
<evidence type="ECO:0000256" key="1">
    <source>
        <dbReference type="SAM" id="SignalP"/>
    </source>
</evidence>
<reference evidence="3" key="1">
    <citation type="submission" date="2016-10" db="EMBL/GenBank/DDBJ databases">
        <authorList>
            <person name="Varghese N."/>
            <person name="Submissions S."/>
        </authorList>
    </citation>
    <scope>NUCLEOTIDE SEQUENCE [LARGE SCALE GENOMIC DNA]</scope>
    <source>
        <strain evidence="3">CGMCC 1.9127</strain>
    </source>
</reference>
<dbReference type="RefSeq" id="WP_233144081.1">
    <property type="nucleotide sequence ID" value="NZ_FOBI01000022.1"/>
</dbReference>
<proteinExistence type="predicted"/>
<evidence type="ECO:0000313" key="3">
    <source>
        <dbReference type="Proteomes" id="UP000199297"/>
    </source>
</evidence>